<gene>
    <name evidence="9" type="ORF">JOF56_009313</name>
</gene>
<evidence type="ECO:0000259" key="6">
    <source>
        <dbReference type="Pfam" id="PF02837"/>
    </source>
</evidence>
<keyword evidence="10" id="KW-1185">Reference proteome</keyword>
<name>A0ABS4TY38_9PSEU</name>
<dbReference type="GO" id="GO:0004565">
    <property type="term" value="F:beta-galactosidase activity"/>
    <property type="evidence" value="ECO:0007669"/>
    <property type="project" value="UniProtKB-EC"/>
</dbReference>
<evidence type="ECO:0000313" key="10">
    <source>
        <dbReference type="Proteomes" id="UP001519332"/>
    </source>
</evidence>
<evidence type="ECO:0000313" key="9">
    <source>
        <dbReference type="EMBL" id="MBP2328928.1"/>
    </source>
</evidence>
<dbReference type="InterPro" id="IPR006103">
    <property type="entry name" value="Glyco_hydro_2_cat"/>
</dbReference>
<evidence type="ECO:0000256" key="2">
    <source>
        <dbReference type="ARBA" id="ARBA00022801"/>
    </source>
</evidence>
<keyword evidence="2 9" id="KW-0378">Hydrolase</keyword>
<feature type="domain" description="Glycosyl hydrolases family 2 sugar binding" evidence="6">
    <location>
        <begin position="51"/>
        <end position="148"/>
    </location>
</feature>
<dbReference type="PANTHER" id="PTHR42732">
    <property type="entry name" value="BETA-GALACTOSIDASE"/>
    <property type="match status" value="1"/>
</dbReference>
<comment type="similarity">
    <text evidence="1">Belongs to the glycosyl hydrolase 2 family.</text>
</comment>
<feature type="domain" description="Glycoside hydrolase family 2" evidence="8">
    <location>
        <begin position="705"/>
        <end position="804"/>
    </location>
</feature>
<dbReference type="PRINTS" id="PR00132">
    <property type="entry name" value="GLHYDRLASE2"/>
</dbReference>
<dbReference type="Pfam" id="PF18565">
    <property type="entry name" value="Glyco_hydro2_C5"/>
    <property type="match status" value="1"/>
</dbReference>
<dbReference type="Proteomes" id="UP001519332">
    <property type="component" value="Unassembled WGS sequence"/>
</dbReference>
<dbReference type="Pfam" id="PF02836">
    <property type="entry name" value="Glyco_hydro_2_C"/>
    <property type="match status" value="1"/>
</dbReference>
<dbReference type="InterPro" id="IPR051913">
    <property type="entry name" value="GH2_Domain-Containing"/>
</dbReference>
<dbReference type="Gene3D" id="2.60.120.260">
    <property type="entry name" value="Galactose-binding domain-like"/>
    <property type="match status" value="1"/>
</dbReference>
<dbReference type="Pfam" id="PF16355">
    <property type="entry name" value="DUF4982"/>
    <property type="match status" value="1"/>
</dbReference>
<evidence type="ECO:0000259" key="8">
    <source>
        <dbReference type="Pfam" id="PF18565"/>
    </source>
</evidence>
<dbReference type="InterPro" id="IPR006104">
    <property type="entry name" value="Glyco_hydro_2_N"/>
</dbReference>
<dbReference type="SUPFAM" id="SSF49303">
    <property type="entry name" value="beta-Galactosidase/glucuronidase domain"/>
    <property type="match status" value="1"/>
</dbReference>
<dbReference type="InterPro" id="IPR013783">
    <property type="entry name" value="Ig-like_fold"/>
</dbReference>
<dbReference type="Gene3D" id="3.20.20.80">
    <property type="entry name" value="Glycosidases"/>
    <property type="match status" value="1"/>
</dbReference>
<dbReference type="Pfam" id="PF02837">
    <property type="entry name" value="Glyco_hydro_2_N"/>
    <property type="match status" value="1"/>
</dbReference>
<dbReference type="SUPFAM" id="SSF49785">
    <property type="entry name" value="Galactose-binding domain-like"/>
    <property type="match status" value="1"/>
</dbReference>
<dbReference type="Gene3D" id="2.60.40.10">
    <property type="entry name" value="Immunoglobulins"/>
    <property type="match status" value="3"/>
</dbReference>
<feature type="domain" description="Glycoside hydrolase family 2 immunoglobulin-like beta-sandwich" evidence="4">
    <location>
        <begin position="156"/>
        <end position="263"/>
    </location>
</feature>
<organism evidence="9 10">
    <name type="scientific">Kibdelosporangium banguiense</name>
    <dbReference type="NCBI Taxonomy" id="1365924"/>
    <lineage>
        <taxon>Bacteria</taxon>
        <taxon>Bacillati</taxon>
        <taxon>Actinomycetota</taxon>
        <taxon>Actinomycetes</taxon>
        <taxon>Pseudonocardiales</taxon>
        <taxon>Pseudonocardiaceae</taxon>
        <taxon>Kibdelosporangium</taxon>
    </lineage>
</organism>
<comment type="caution">
    <text evidence="9">The sequence shown here is derived from an EMBL/GenBank/DDBJ whole genome shotgun (WGS) entry which is preliminary data.</text>
</comment>
<feature type="domain" description="Glycoside hydrolase family 2 catalytic" evidence="5">
    <location>
        <begin position="273"/>
        <end position="435"/>
    </location>
</feature>
<evidence type="ECO:0000256" key="1">
    <source>
        <dbReference type="ARBA" id="ARBA00007401"/>
    </source>
</evidence>
<keyword evidence="3 9" id="KW-0326">Glycosidase</keyword>
<dbReference type="InterPro" id="IPR032311">
    <property type="entry name" value="DUF4982"/>
</dbReference>
<feature type="domain" description="DUF4982" evidence="7">
    <location>
        <begin position="633"/>
        <end position="691"/>
    </location>
</feature>
<evidence type="ECO:0000259" key="4">
    <source>
        <dbReference type="Pfam" id="PF00703"/>
    </source>
</evidence>
<dbReference type="SUPFAM" id="SSF51445">
    <property type="entry name" value="(Trans)glycosidases"/>
    <property type="match status" value="1"/>
</dbReference>
<dbReference type="EC" id="3.2.1.23" evidence="9"/>
<dbReference type="InterPro" id="IPR006101">
    <property type="entry name" value="Glyco_hydro_2"/>
</dbReference>
<dbReference type="RefSeq" id="WP_209645821.1">
    <property type="nucleotide sequence ID" value="NZ_JAGINW010000001.1"/>
</dbReference>
<dbReference type="InterPro" id="IPR017853">
    <property type="entry name" value="GH"/>
</dbReference>
<dbReference type="EMBL" id="JAGINW010000001">
    <property type="protein sequence ID" value="MBP2328928.1"/>
    <property type="molecule type" value="Genomic_DNA"/>
</dbReference>
<dbReference type="InterPro" id="IPR006102">
    <property type="entry name" value="Ig-like_GH2"/>
</dbReference>
<sequence>MKRTAFVDGWQFREKVNPFAELGGSVSAYRDVVVPHDAMLTRERSPQAPQAQAFFPDGVYQYRKTFELPEGDLPEHVVLEFEGVYRDAMVYVNGALAGQHPYGYSGFYIDASAHVVPGTNQVSVEVRTHDDSRWYTGAGIYRDVWLWTSGHTHIALDGLRVTASEIDEEGALVEVATTIEHHGSRLRTVRATVTLTSPDGETVARGTTPVSLYPGSSAVARHRLYVTSPSLWSAESPTLYHARVQLLADEDTLDEAATNFGIRRLQLDPHHGLRVNGASVKLRGASIHHDNGILGAATFADAEYRRVRLLKEAGFNAIRSAHNPLSKAALDACDRYGMYVMDETFDVWTSGKGGYDYSLHFAEWWERDVSALVAKDFNHPSVILYSIGNEIPEVGSPAGAATGRALAEKVRELDPTRYVTNAINGMLAVMDDIIKMAAERSQNVDEGTGINTLMSGPGEFMNQIGSSPLVTDRTEESFGLLDIAGMNYLDARYESDHERFPNRLIIGTETFPTRIDHNWRIIKNNPHVFGDFTWTGWDYLGEVGLGRMQYAGEDTPPQPTHSGPFPWIAAWCGDLDITGSRRPASFYREIVFGLQSAPYIAVQRPEHHGKTQLAGPWTWSDSIGSWTWHGFEGAPITVEVYSDAEEVELLLNGQSLGRVPAGEANRFRSEFETSYTPGQLVAVAYQGGQEVGRSTLRSAGEFTGLALKVDEPAISAAGGLGFVTIELVDADGLAVACARAAVTVEVDGPAELIALGSANPVSDESFQDERHTTFDGTALAVVRTTGEGTITVTVRTDGMPAAKTELTAQ</sequence>
<dbReference type="InterPro" id="IPR036156">
    <property type="entry name" value="Beta-gal/glucu_dom_sf"/>
</dbReference>
<dbReference type="Pfam" id="PF00703">
    <property type="entry name" value="Glyco_hydro_2"/>
    <property type="match status" value="1"/>
</dbReference>
<evidence type="ECO:0000259" key="5">
    <source>
        <dbReference type="Pfam" id="PF02836"/>
    </source>
</evidence>
<evidence type="ECO:0000259" key="7">
    <source>
        <dbReference type="Pfam" id="PF16355"/>
    </source>
</evidence>
<evidence type="ECO:0000256" key="3">
    <source>
        <dbReference type="ARBA" id="ARBA00023295"/>
    </source>
</evidence>
<dbReference type="PANTHER" id="PTHR42732:SF1">
    <property type="entry name" value="BETA-MANNOSIDASE"/>
    <property type="match status" value="1"/>
</dbReference>
<accession>A0ABS4TY38</accession>
<protein>
    <submittedName>
        <fullName evidence="9">Beta-galactosidase</fullName>
        <ecNumber evidence="9">3.2.1.23</ecNumber>
    </submittedName>
</protein>
<proteinExistence type="inferred from homology"/>
<dbReference type="InterPro" id="IPR008979">
    <property type="entry name" value="Galactose-bd-like_sf"/>
</dbReference>
<dbReference type="InterPro" id="IPR040605">
    <property type="entry name" value="Glyco_hydro2_dom5"/>
</dbReference>
<reference evidence="9 10" key="1">
    <citation type="submission" date="2021-03" db="EMBL/GenBank/DDBJ databases">
        <title>Sequencing the genomes of 1000 actinobacteria strains.</title>
        <authorList>
            <person name="Klenk H.-P."/>
        </authorList>
    </citation>
    <scope>NUCLEOTIDE SEQUENCE [LARGE SCALE GENOMIC DNA]</scope>
    <source>
        <strain evidence="9 10">DSM 46670</strain>
    </source>
</reference>